<dbReference type="RefSeq" id="WP_171202425.1">
    <property type="nucleotide sequence ID" value="NZ_BAAANP010000002.1"/>
</dbReference>
<evidence type="ECO:0000256" key="7">
    <source>
        <dbReference type="ARBA" id="ARBA00022967"/>
    </source>
</evidence>
<evidence type="ECO:0000256" key="9">
    <source>
        <dbReference type="ARBA" id="ARBA00023251"/>
    </source>
</evidence>
<evidence type="ECO:0000256" key="1">
    <source>
        <dbReference type="ARBA" id="ARBA00004202"/>
    </source>
</evidence>
<evidence type="ECO:0000256" key="3">
    <source>
        <dbReference type="ARBA" id="ARBA00022448"/>
    </source>
</evidence>
<keyword evidence="7" id="KW-1278">Translocase</keyword>
<dbReference type="InterPro" id="IPR003439">
    <property type="entry name" value="ABC_transporter-like_ATP-bd"/>
</dbReference>
<dbReference type="InterPro" id="IPR003593">
    <property type="entry name" value="AAA+_ATPase"/>
</dbReference>
<comment type="similarity">
    <text evidence="2">Belongs to the ABC transporter superfamily.</text>
</comment>
<dbReference type="Pfam" id="PF00005">
    <property type="entry name" value="ABC_tran"/>
    <property type="match status" value="1"/>
</dbReference>
<accession>A0A849BMH7</accession>
<dbReference type="FunFam" id="3.40.50.300:FF:000589">
    <property type="entry name" value="ABC transporter, ATP-binding subunit"/>
    <property type="match status" value="1"/>
</dbReference>
<evidence type="ECO:0000259" key="10">
    <source>
        <dbReference type="PROSITE" id="PS50893"/>
    </source>
</evidence>
<dbReference type="EMBL" id="JABEMA010000051">
    <property type="protein sequence ID" value="NNH22575.1"/>
    <property type="molecule type" value="Genomic_DNA"/>
</dbReference>
<evidence type="ECO:0000256" key="4">
    <source>
        <dbReference type="ARBA" id="ARBA00022475"/>
    </source>
</evidence>
<evidence type="ECO:0000256" key="2">
    <source>
        <dbReference type="ARBA" id="ARBA00005417"/>
    </source>
</evidence>
<evidence type="ECO:0000313" key="12">
    <source>
        <dbReference type="Proteomes" id="UP000555552"/>
    </source>
</evidence>
<dbReference type="InterPro" id="IPR017871">
    <property type="entry name" value="ABC_transporter-like_CS"/>
</dbReference>
<reference evidence="11 12" key="1">
    <citation type="submission" date="2020-05" db="EMBL/GenBank/DDBJ databases">
        <title>MicrobeNet Type strains.</title>
        <authorList>
            <person name="Nicholson A.C."/>
        </authorList>
    </citation>
    <scope>NUCLEOTIDE SEQUENCE [LARGE SCALE GENOMIC DNA]</scope>
    <source>
        <strain evidence="11 12">JCM 14547</strain>
    </source>
</reference>
<dbReference type="Proteomes" id="UP000555552">
    <property type="component" value="Unassembled WGS sequence"/>
</dbReference>
<feature type="domain" description="ABC transporter" evidence="10">
    <location>
        <begin position="11"/>
        <end position="243"/>
    </location>
</feature>
<dbReference type="GO" id="GO:0005524">
    <property type="term" value="F:ATP binding"/>
    <property type="evidence" value="ECO:0007669"/>
    <property type="project" value="UniProtKB-KW"/>
</dbReference>
<organism evidence="11 12">
    <name type="scientific">Pseudokineococcus marinus</name>
    <dbReference type="NCBI Taxonomy" id="351215"/>
    <lineage>
        <taxon>Bacteria</taxon>
        <taxon>Bacillati</taxon>
        <taxon>Actinomycetota</taxon>
        <taxon>Actinomycetes</taxon>
        <taxon>Kineosporiales</taxon>
        <taxon>Kineosporiaceae</taxon>
        <taxon>Pseudokineococcus</taxon>
    </lineage>
</organism>
<sequence>MGRVTSTAPAVEVVDLVKRYPKRDSNAVDGVSFAVRRGEVFGLLGPNGAGKTTTVGVLTTRVRATSGRAVVAGADVAADPPAARARLAVVPQRPNLDQSLTARQNLLFHAAYHGVGKGERVRRADDLLERFGLGERADSKVDRVSGGQAQRLMIARALMHDPQVLFLDEPSTGLDPQARLFVRERVRDLRERGTTVLLTTHDMDEAQELCDRVGIVDHGRLLDLDTPAALVARHSDGGTVEVVVTPPEGVDDVAGAVRQALERVDGVRGTDEMPAERPAARVRATVAGDPAALLAPVAEAVASTGAVVTDVRLGRPDLEDVFISLTGRELR</sequence>
<evidence type="ECO:0000256" key="8">
    <source>
        <dbReference type="ARBA" id="ARBA00023136"/>
    </source>
</evidence>
<comment type="subcellular location">
    <subcellularLocation>
        <location evidence="1">Cell membrane</location>
        <topology evidence="1">Peripheral membrane protein</topology>
    </subcellularLocation>
</comment>
<keyword evidence="6 11" id="KW-0067">ATP-binding</keyword>
<dbReference type="GO" id="GO:0016887">
    <property type="term" value="F:ATP hydrolysis activity"/>
    <property type="evidence" value="ECO:0007669"/>
    <property type="project" value="InterPro"/>
</dbReference>
<dbReference type="InterPro" id="IPR027417">
    <property type="entry name" value="P-loop_NTPase"/>
</dbReference>
<keyword evidence="5" id="KW-0547">Nucleotide-binding</keyword>
<evidence type="ECO:0000256" key="5">
    <source>
        <dbReference type="ARBA" id="ARBA00022741"/>
    </source>
</evidence>
<dbReference type="AlphaFoldDB" id="A0A849BMH7"/>
<dbReference type="Gene3D" id="3.40.50.300">
    <property type="entry name" value="P-loop containing nucleotide triphosphate hydrolases"/>
    <property type="match status" value="1"/>
</dbReference>
<name>A0A849BMH7_9ACTN</name>
<dbReference type="InterPro" id="IPR050763">
    <property type="entry name" value="ABC_transporter_ATP-binding"/>
</dbReference>
<keyword evidence="8" id="KW-0472">Membrane</keyword>
<dbReference type="PROSITE" id="PS50893">
    <property type="entry name" value="ABC_TRANSPORTER_2"/>
    <property type="match status" value="1"/>
</dbReference>
<dbReference type="PANTHER" id="PTHR42711">
    <property type="entry name" value="ABC TRANSPORTER ATP-BINDING PROTEIN"/>
    <property type="match status" value="1"/>
</dbReference>
<comment type="caution">
    <text evidence="11">The sequence shown here is derived from an EMBL/GenBank/DDBJ whole genome shotgun (WGS) entry which is preliminary data.</text>
</comment>
<evidence type="ECO:0000313" key="11">
    <source>
        <dbReference type="EMBL" id="NNH22575.1"/>
    </source>
</evidence>
<protein>
    <submittedName>
        <fullName evidence="11">ABC transporter ATP-binding protein</fullName>
    </submittedName>
</protein>
<dbReference type="PANTHER" id="PTHR42711:SF5">
    <property type="entry name" value="ABC TRANSPORTER ATP-BINDING PROTEIN NATA"/>
    <property type="match status" value="1"/>
</dbReference>
<proteinExistence type="inferred from homology"/>
<dbReference type="SMART" id="SM00382">
    <property type="entry name" value="AAA"/>
    <property type="match status" value="1"/>
</dbReference>
<dbReference type="GO" id="GO:0046677">
    <property type="term" value="P:response to antibiotic"/>
    <property type="evidence" value="ECO:0007669"/>
    <property type="project" value="UniProtKB-KW"/>
</dbReference>
<keyword evidence="12" id="KW-1185">Reference proteome</keyword>
<keyword evidence="4" id="KW-1003">Cell membrane</keyword>
<evidence type="ECO:0000256" key="6">
    <source>
        <dbReference type="ARBA" id="ARBA00022840"/>
    </source>
</evidence>
<gene>
    <name evidence="11" type="ORF">HLB09_05600</name>
</gene>
<dbReference type="PROSITE" id="PS00211">
    <property type="entry name" value="ABC_TRANSPORTER_1"/>
    <property type="match status" value="1"/>
</dbReference>
<keyword evidence="9" id="KW-0046">Antibiotic resistance</keyword>
<dbReference type="GO" id="GO:0005886">
    <property type="term" value="C:plasma membrane"/>
    <property type="evidence" value="ECO:0007669"/>
    <property type="project" value="UniProtKB-SubCell"/>
</dbReference>
<dbReference type="SUPFAM" id="SSF52540">
    <property type="entry name" value="P-loop containing nucleoside triphosphate hydrolases"/>
    <property type="match status" value="1"/>
</dbReference>
<keyword evidence="3" id="KW-0813">Transport</keyword>